<dbReference type="Proteomes" id="UP000190744">
    <property type="component" value="Unassembled WGS sequence"/>
</dbReference>
<feature type="transmembrane region" description="Helical" evidence="5">
    <location>
        <begin position="96"/>
        <end position="115"/>
    </location>
</feature>
<gene>
    <name evidence="7" type="ORF">PEBR_08583</name>
</gene>
<keyword evidence="3 5" id="KW-1133">Transmembrane helix</keyword>
<evidence type="ECO:0000256" key="4">
    <source>
        <dbReference type="ARBA" id="ARBA00023136"/>
    </source>
</evidence>
<evidence type="ECO:0000259" key="6">
    <source>
        <dbReference type="Pfam" id="PF13664"/>
    </source>
</evidence>
<name>A0A1S9S2X6_PENBI</name>
<evidence type="ECO:0000256" key="2">
    <source>
        <dbReference type="ARBA" id="ARBA00022692"/>
    </source>
</evidence>
<feature type="transmembrane region" description="Helical" evidence="5">
    <location>
        <begin position="157"/>
        <end position="175"/>
    </location>
</feature>
<evidence type="ECO:0000256" key="3">
    <source>
        <dbReference type="ARBA" id="ARBA00022989"/>
    </source>
</evidence>
<proteinExistence type="predicted"/>
<sequence length="190" mass="21096">MGGFLHTIGSLLPYHLLSYGALVGTEVYQCYKLLTSTRRHQSFVNTKLCFQALPMREFLALQKRLFPVYFKCQVGLAALTAATHPPYSILSLVKDPWGAAPLVVVLVMGSLNWFVYGPRTTTASLVRRALGERENKATDSSEGKIHRANRDFARNHAMSIHLNAIALVATVWYGFSLSSSLVPVEALNQR</sequence>
<comment type="subcellular location">
    <subcellularLocation>
        <location evidence="1">Membrane</location>
    </subcellularLocation>
</comment>
<evidence type="ECO:0000256" key="1">
    <source>
        <dbReference type="ARBA" id="ARBA00004370"/>
    </source>
</evidence>
<dbReference type="Pfam" id="PF13664">
    <property type="entry name" value="DUF4149"/>
    <property type="match status" value="1"/>
</dbReference>
<dbReference type="AlphaFoldDB" id="A0A1S9S2X6"/>
<reference evidence="8" key="1">
    <citation type="submission" date="2015-09" db="EMBL/GenBank/DDBJ databases">
        <authorList>
            <person name="Fill T.P."/>
            <person name="Baretta J.F."/>
            <person name="de Almeida L.G."/>
            <person name="Rocha M."/>
            <person name="de Souza D.H."/>
            <person name="Malavazi I."/>
            <person name="Cerdeira L.T."/>
            <person name="Hong H."/>
            <person name="Samborskyy M."/>
            <person name="de Vasconcelos A.T."/>
            <person name="Leadlay P."/>
            <person name="Rodrigues-Filho E."/>
        </authorList>
    </citation>
    <scope>NUCLEOTIDE SEQUENCE [LARGE SCALE GENOMIC DNA]</scope>
    <source>
        <strain evidence="8">LaBioMMi 136</strain>
    </source>
</reference>
<evidence type="ECO:0000313" key="8">
    <source>
        <dbReference type="Proteomes" id="UP000190744"/>
    </source>
</evidence>
<protein>
    <recommendedName>
        <fullName evidence="6">TMEM205-like domain-containing protein</fullName>
    </recommendedName>
</protein>
<accession>A0A1S9S2X6</accession>
<dbReference type="PANTHER" id="PTHR23241:SF102">
    <property type="entry name" value="LD23009P"/>
    <property type="match status" value="1"/>
</dbReference>
<organism evidence="7 8">
    <name type="scientific">Penicillium brasilianum</name>
    <dbReference type="NCBI Taxonomy" id="104259"/>
    <lineage>
        <taxon>Eukaryota</taxon>
        <taxon>Fungi</taxon>
        <taxon>Dikarya</taxon>
        <taxon>Ascomycota</taxon>
        <taxon>Pezizomycotina</taxon>
        <taxon>Eurotiomycetes</taxon>
        <taxon>Eurotiomycetidae</taxon>
        <taxon>Eurotiales</taxon>
        <taxon>Aspergillaceae</taxon>
        <taxon>Penicillium</taxon>
    </lineage>
</organism>
<feature type="transmembrane region" description="Helical" evidence="5">
    <location>
        <begin position="12"/>
        <end position="31"/>
    </location>
</feature>
<dbReference type="EMBL" id="LJBN01000001">
    <property type="protein sequence ID" value="OOQ91558.1"/>
    <property type="molecule type" value="Genomic_DNA"/>
</dbReference>
<feature type="domain" description="TMEM205-like" evidence="6">
    <location>
        <begin position="41"/>
        <end position="124"/>
    </location>
</feature>
<keyword evidence="2 5" id="KW-0812">Transmembrane</keyword>
<evidence type="ECO:0000256" key="5">
    <source>
        <dbReference type="SAM" id="Phobius"/>
    </source>
</evidence>
<evidence type="ECO:0000313" key="7">
    <source>
        <dbReference type="EMBL" id="OOQ91558.1"/>
    </source>
</evidence>
<comment type="caution">
    <text evidence="7">The sequence shown here is derived from an EMBL/GenBank/DDBJ whole genome shotgun (WGS) entry which is preliminary data.</text>
</comment>
<dbReference type="GO" id="GO:0016020">
    <property type="term" value="C:membrane"/>
    <property type="evidence" value="ECO:0007669"/>
    <property type="project" value="UniProtKB-SubCell"/>
</dbReference>
<keyword evidence="4 5" id="KW-0472">Membrane</keyword>
<dbReference type="PANTHER" id="PTHR23241">
    <property type="entry name" value="LATE EMBRYOGENESIS ABUNDANT PLANTS LEA-RELATED"/>
    <property type="match status" value="1"/>
</dbReference>
<feature type="transmembrane region" description="Helical" evidence="5">
    <location>
        <begin position="65"/>
        <end position="84"/>
    </location>
</feature>
<dbReference type="InterPro" id="IPR025423">
    <property type="entry name" value="TMEM205-like"/>
</dbReference>
<dbReference type="InterPro" id="IPR053009">
    <property type="entry name" value="Xanthocillin_Biosynth-Assoc"/>
</dbReference>